<dbReference type="STRING" id="136037.A0A067QYJ5"/>
<accession>A0A067QYJ5</accession>
<organism evidence="1 2">
    <name type="scientific">Zootermopsis nevadensis</name>
    <name type="common">Dampwood termite</name>
    <dbReference type="NCBI Taxonomy" id="136037"/>
    <lineage>
        <taxon>Eukaryota</taxon>
        <taxon>Metazoa</taxon>
        <taxon>Ecdysozoa</taxon>
        <taxon>Arthropoda</taxon>
        <taxon>Hexapoda</taxon>
        <taxon>Insecta</taxon>
        <taxon>Pterygota</taxon>
        <taxon>Neoptera</taxon>
        <taxon>Polyneoptera</taxon>
        <taxon>Dictyoptera</taxon>
        <taxon>Blattodea</taxon>
        <taxon>Blattoidea</taxon>
        <taxon>Termitoidae</taxon>
        <taxon>Termopsidae</taxon>
        <taxon>Zootermopsis</taxon>
    </lineage>
</organism>
<reference evidence="1 2" key="1">
    <citation type="journal article" date="2014" name="Nat. Commun.">
        <title>Molecular traces of alternative social organization in a termite genome.</title>
        <authorList>
            <person name="Terrapon N."/>
            <person name="Li C."/>
            <person name="Robertson H.M."/>
            <person name="Ji L."/>
            <person name="Meng X."/>
            <person name="Booth W."/>
            <person name="Chen Z."/>
            <person name="Childers C.P."/>
            <person name="Glastad K.M."/>
            <person name="Gokhale K."/>
            <person name="Gowin J."/>
            <person name="Gronenberg W."/>
            <person name="Hermansen R.A."/>
            <person name="Hu H."/>
            <person name="Hunt B.G."/>
            <person name="Huylmans A.K."/>
            <person name="Khalil S.M."/>
            <person name="Mitchell R.D."/>
            <person name="Munoz-Torres M.C."/>
            <person name="Mustard J.A."/>
            <person name="Pan H."/>
            <person name="Reese J.T."/>
            <person name="Scharf M.E."/>
            <person name="Sun F."/>
            <person name="Vogel H."/>
            <person name="Xiao J."/>
            <person name="Yang W."/>
            <person name="Yang Z."/>
            <person name="Yang Z."/>
            <person name="Zhou J."/>
            <person name="Zhu J."/>
            <person name="Brent C.S."/>
            <person name="Elsik C.G."/>
            <person name="Goodisman M.A."/>
            <person name="Liberles D.A."/>
            <person name="Roe R.M."/>
            <person name="Vargo E.L."/>
            <person name="Vilcinskas A."/>
            <person name="Wang J."/>
            <person name="Bornberg-Bauer E."/>
            <person name="Korb J."/>
            <person name="Zhang G."/>
            <person name="Liebig J."/>
        </authorList>
    </citation>
    <scope>NUCLEOTIDE SEQUENCE [LARGE SCALE GENOMIC DNA]</scope>
    <source>
        <tissue evidence="1">Whole organism</tissue>
    </source>
</reference>
<dbReference type="EMBL" id="KK853191">
    <property type="protein sequence ID" value="KDR10030.1"/>
    <property type="molecule type" value="Genomic_DNA"/>
</dbReference>
<evidence type="ECO:0000313" key="2">
    <source>
        <dbReference type="Proteomes" id="UP000027135"/>
    </source>
</evidence>
<keyword evidence="2" id="KW-1185">Reference proteome</keyword>
<dbReference type="InParanoid" id="A0A067QYJ5"/>
<sequence length="291" mass="33498">MKKSERRRYQHQQGVTNKTWSDVDDVMTRSDCDVMYGQLYKEKGRYRQQDECYTGKSNSKNLKQILSKFNTPRRNPKRMAATVSLKRFQSYPFVNTKRSKKILRRSVNKRCRTDLSEELLVSGPARRLAPSAVSLNQRSLNTNHKPRNTKFRASRCSVTQHTDREGCVLEPPTTQDAFQMREWPAEGMHERPVWPDPRLETPKFPSSELEISVHNSLHAVMAFAAQVGRNVSDDELGDVTFTEDQLNDLENLVINTGLLYCAVCSISQKALADYINNMSVESALQWFEEAE</sequence>
<dbReference type="AlphaFoldDB" id="A0A067QYJ5"/>
<evidence type="ECO:0000313" key="1">
    <source>
        <dbReference type="EMBL" id="KDR10030.1"/>
    </source>
</evidence>
<gene>
    <name evidence="1" type="ORF">L798_15692</name>
</gene>
<protein>
    <submittedName>
        <fullName evidence="1">Uncharacterized protein</fullName>
    </submittedName>
</protein>
<dbReference type="Proteomes" id="UP000027135">
    <property type="component" value="Unassembled WGS sequence"/>
</dbReference>
<proteinExistence type="predicted"/>
<name>A0A067QYJ5_ZOONE</name>